<dbReference type="RefSeq" id="WP_041340056.1">
    <property type="nucleotide sequence ID" value="NZ_CP007151.1"/>
</dbReference>
<dbReference type="OrthoDB" id="7376558at2"/>
<dbReference type="PANTHER" id="PTHR28008:SF1">
    <property type="entry name" value="DOMAIN PROTEIN, PUTATIVE (AFU_ORTHOLOGUE AFUA_3G10980)-RELATED"/>
    <property type="match status" value="1"/>
</dbReference>
<feature type="transmembrane region" description="Helical" evidence="1">
    <location>
        <begin position="71"/>
        <end position="92"/>
    </location>
</feature>
<evidence type="ECO:0000313" key="2">
    <source>
        <dbReference type="EMBL" id="AHI28565.1"/>
    </source>
</evidence>
<dbReference type="EMBL" id="CP007151">
    <property type="protein sequence ID" value="AHI28565.1"/>
    <property type="molecule type" value="Genomic_DNA"/>
</dbReference>
<name>W5YHP9_9GAMM</name>
<dbReference type="STRING" id="1420916.AU14_07990"/>
<dbReference type="PANTHER" id="PTHR28008">
    <property type="entry name" value="DOMAIN PROTEIN, PUTATIVE (AFU_ORTHOLOGUE AFUA_3G10980)-RELATED"/>
    <property type="match status" value="1"/>
</dbReference>
<keyword evidence="3" id="KW-1185">Reference proteome</keyword>
<keyword evidence="1" id="KW-1133">Transmembrane helix</keyword>
<feature type="transmembrane region" description="Helical" evidence="1">
    <location>
        <begin position="20"/>
        <end position="39"/>
    </location>
</feature>
<reference evidence="2 3" key="1">
    <citation type="journal article" date="2014" name="Genome Announc.">
        <title>Draft Genome Sequences of Marinobacter similis A3d10T and Marinobacter salarius R9SW1T.</title>
        <authorList>
            <person name="Ivanova E.P."/>
            <person name="Ng H.J."/>
            <person name="Webb H.K."/>
            <person name="Feng G."/>
            <person name="Oshima K."/>
            <person name="Hattori M."/>
            <person name="Ohkuma M."/>
            <person name="Sergeev A.F."/>
            <person name="Mikhailov V.V."/>
            <person name="Crawford R.J."/>
            <person name="Sawabe T."/>
        </authorList>
    </citation>
    <scope>NUCLEOTIDE SEQUENCE [LARGE SCALE GENOMIC DNA]</scope>
    <source>
        <strain evidence="2 3">A3d10</strain>
    </source>
</reference>
<organism evidence="2 3">
    <name type="scientific">Marinobacter similis</name>
    <dbReference type="NCBI Taxonomy" id="1420916"/>
    <lineage>
        <taxon>Bacteria</taxon>
        <taxon>Pseudomonadati</taxon>
        <taxon>Pseudomonadota</taxon>
        <taxon>Gammaproteobacteria</taxon>
        <taxon>Pseudomonadales</taxon>
        <taxon>Marinobacteraceae</taxon>
        <taxon>Marinobacter</taxon>
    </lineage>
</organism>
<dbReference type="KEGG" id="msx:AU14_07990"/>
<gene>
    <name evidence="2" type="ORF">AU14_07990</name>
</gene>
<evidence type="ECO:0000256" key="1">
    <source>
        <dbReference type="SAM" id="Phobius"/>
    </source>
</evidence>
<accession>W5YHP9</accession>
<dbReference type="HOGENOM" id="CLU_096028_3_4_6"/>
<sequence length="134" mass="14590">MADLKHQVLTLLRCRPLWRIALLISVVAILFLATTANPYPVPASASDKVNHVIAFIELTLLTRLSWPEVKALWFAPALLLFGLAIEGIQAGLPYREFSLADLAADGAGIALGLLPWPGLRQAENPDLRDSPKSL</sequence>
<proteinExistence type="predicted"/>
<keyword evidence="1" id="KW-0812">Transmembrane</keyword>
<protein>
    <submittedName>
        <fullName evidence="2">Teicoplanin resistance protein VanZ</fullName>
    </submittedName>
</protein>
<evidence type="ECO:0000313" key="3">
    <source>
        <dbReference type="Proteomes" id="UP000061489"/>
    </source>
</evidence>
<dbReference type="AlphaFoldDB" id="W5YHP9"/>
<keyword evidence="1" id="KW-0472">Membrane</keyword>
<dbReference type="Proteomes" id="UP000061489">
    <property type="component" value="Chromosome"/>
</dbReference>